<dbReference type="Proteomes" id="UP000239709">
    <property type="component" value="Chromosome"/>
</dbReference>
<evidence type="ECO:0000313" key="3">
    <source>
        <dbReference type="Proteomes" id="UP000239709"/>
    </source>
</evidence>
<dbReference type="EMBL" id="CP027666">
    <property type="protein sequence ID" value="AVO34770.1"/>
    <property type="molecule type" value="Genomic_DNA"/>
</dbReference>
<proteinExistence type="predicted"/>
<organism evidence="2 3">
    <name type="scientific">Ottowia oryzae</name>
    <dbReference type="NCBI Taxonomy" id="2109914"/>
    <lineage>
        <taxon>Bacteria</taxon>
        <taxon>Pseudomonadati</taxon>
        <taxon>Pseudomonadota</taxon>
        <taxon>Betaproteobacteria</taxon>
        <taxon>Burkholderiales</taxon>
        <taxon>Comamonadaceae</taxon>
        <taxon>Ottowia</taxon>
    </lineage>
</organism>
<accession>A0A2S0MFX9</accession>
<keyword evidence="1" id="KW-0812">Transmembrane</keyword>
<keyword evidence="1" id="KW-1133">Transmembrane helix</keyword>
<protein>
    <submittedName>
        <fullName evidence="2">Uncharacterized protein</fullName>
    </submittedName>
</protein>
<sequence>MNPQPTSGDRSADSAEIVRLLTEIRDLQSERLRLQRQALDDRAQAKVAVDQSLALQRRAGKVQRVAIAALLVFMVLWLWLIWR</sequence>
<dbReference type="AlphaFoldDB" id="A0A2S0MFX9"/>
<keyword evidence="3" id="KW-1185">Reference proteome</keyword>
<gene>
    <name evidence="2" type="ORF">C6570_11410</name>
</gene>
<evidence type="ECO:0000313" key="2">
    <source>
        <dbReference type="EMBL" id="AVO34770.1"/>
    </source>
</evidence>
<dbReference type="KEGG" id="otk:C6570_11410"/>
<reference evidence="2 3" key="1">
    <citation type="submission" date="2018-03" db="EMBL/GenBank/DDBJ databases">
        <title>Genome sequencing of Ottowia sp.</title>
        <authorList>
            <person name="Kim S.-J."/>
            <person name="Heo J."/>
            <person name="Kwon S.-W."/>
        </authorList>
    </citation>
    <scope>NUCLEOTIDE SEQUENCE [LARGE SCALE GENOMIC DNA]</scope>
    <source>
        <strain evidence="2 3">KADR8-3</strain>
    </source>
</reference>
<feature type="transmembrane region" description="Helical" evidence="1">
    <location>
        <begin position="65"/>
        <end position="82"/>
    </location>
</feature>
<evidence type="ECO:0000256" key="1">
    <source>
        <dbReference type="SAM" id="Phobius"/>
    </source>
</evidence>
<keyword evidence="1" id="KW-0472">Membrane</keyword>
<name>A0A2S0MFX9_9BURK</name>
<dbReference type="RefSeq" id="WP_106703322.1">
    <property type="nucleotide sequence ID" value="NZ_CP027666.1"/>
</dbReference>